<name>A0A7M5V475_9CNID</name>
<organism evidence="7 8">
    <name type="scientific">Clytia hemisphaerica</name>
    <dbReference type="NCBI Taxonomy" id="252671"/>
    <lineage>
        <taxon>Eukaryota</taxon>
        <taxon>Metazoa</taxon>
        <taxon>Cnidaria</taxon>
        <taxon>Hydrozoa</taxon>
        <taxon>Hydroidolina</taxon>
        <taxon>Leptothecata</taxon>
        <taxon>Obeliida</taxon>
        <taxon>Clytiidae</taxon>
        <taxon>Clytia</taxon>
    </lineage>
</organism>
<comment type="subcellular location">
    <subcellularLocation>
        <location evidence="1">Endomembrane system</location>
        <topology evidence="1">Multi-pass membrane protein</topology>
    </subcellularLocation>
</comment>
<feature type="transmembrane region" description="Helical" evidence="6">
    <location>
        <begin position="332"/>
        <end position="353"/>
    </location>
</feature>
<proteinExistence type="predicted"/>
<evidence type="ECO:0000256" key="1">
    <source>
        <dbReference type="ARBA" id="ARBA00004127"/>
    </source>
</evidence>
<feature type="transmembrane region" description="Helical" evidence="6">
    <location>
        <begin position="62"/>
        <end position="82"/>
    </location>
</feature>
<keyword evidence="5 6" id="KW-0472">Membrane</keyword>
<dbReference type="GeneID" id="136803419"/>
<keyword evidence="4 6" id="KW-1133">Transmembrane helix</keyword>
<evidence type="ECO:0000313" key="7">
    <source>
        <dbReference type="EnsemblMetazoa" id="CLYHEMP002177.1"/>
    </source>
</evidence>
<dbReference type="Pfam" id="PF07690">
    <property type="entry name" value="MFS_1"/>
    <property type="match status" value="1"/>
</dbReference>
<evidence type="ECO:0000256" key="2">
    <source>
        <dbReference type="ARBA" id="ARBA00022448"/>
    </source>
</evidence>
<dbReference type="InterPro" id="IPR051068">
    <property type="entry name" value="MFS_Domain-Containing_Protein"/>
</dbReference>
<evidence type="ECO:0000256" key="4">
    <source>
        <dbReference type="ARBA" id="ARBA00022989"/>
    </source>
</evidence>
<accession>A0A7M5V475</accession>
<sequence length="450" mass="50708">MQGVELNHQEQLQMIKLWEKKRRTTFRAFCLFSLVLGLEYGLSIPTLLNYIKDKVKAPNPQMWFGIIASTYPLASMIGCLTITKYADHTKNIRLILLATSLFASCGNIIYATPKHQLIVMLGRALQGFADSLISVLFGEIIRNYSREEQLQKLSTFMVFYYTAYIGSPLVITICSGVDFHVFGMDVTVYNFPFLLVSGIWVLIFLTTFFFVTDLSKESEVHQLLWKNKKTLENNSLSDTGKVLDNTELRNNENPLFLVDLLKITEFNYSLLVSYLCGYFSMVFNAIYIPIISNSIYHIQVRFVGLLYTLNACVFGITMLISNRFDHGGSEIYFIILGLCSILIALQAISLSVVSYQFKIFGISMLVLFSISTGAGWSVDQVFLAALLGKIIPLNTQSFAAGVRKTMVNISYVVGGLFAPLVQSYISEHAIILSVCIFSVIIILLCKRKQF</sequence>
<keyword evidence="2" id="KW-0813">Transport</keyword>
<feature type="transmembrane region" description="Helical" evidence="6">
    <location>
        <begin position="270"/>
        <end position="290"/>
    </location>
</feature>
<dbReference type="AlphaFoldDB" id="A0A7M5V475"/>
<feature type="transmembrane region" description="Helical" evidence="6">
    <location>
        <begin position="359"/>
        <end position="384"/>
    </location>
</feature>
<dbReference type="PANTHER" id="PTHR23510">
    <property type="entry name" value="INNER MEMBRANE TRANSPORT PROTEIN YAJR"/>
    <property type="match status" value="1"/>
</dbReference>
<feature type="transmembrane region" description="Helical" evidence="6">
    <location>
        <begin position="188"/>
        <end position="211"/>
    </location>
</feature>
<dbReference type="InterPro" id="IPR036259">
    <property type="entry name" value="MFS_trans_sf"/>
</dbReference>
<reference evidence="7" key="1">
    <citation type="submission" date="2021-01" db="UniProtKB">
        <authorList>
            <consortium name="EnsemblMetazoa"/>
        </authorList>
    </citation>
    <scope>IDENTIFICATION</scope>
</reference>
<feature type="transmembrane region" description="Helical" evidence="6">
    <location>
        <begin position="94"/>
        <end position="111"/>
    </location>
</feature>
<evidence type="ECO:0000256" key="3">
    <source>
        <dbReference type="ARBA" id="ARBA00022692"/>
    </source>
</evidence>
<dbReference type="GO" id="GO:0022857">
    <property type="term" value="F:transmembrane transporter activity"/>
    <property type="evidence" value="ECO:0007669"/>
    <property type="project" value="InterPro"/>
</dbReference>
<keyword evidence="3 6" id="KW-0812">Transmembrane</keyword>
<dbReference type="Gene3D" id="1.20.1250.20">
    <property type="entry name" value="MFS general substrate transporter like domains"/>
    <property type="match status" value="1"/>
</dbReference>
<dbReference type="GO" id="GO:0012505">
    <property type="term" value="C:endomembrane system"/>
    <property type="evidence" value="ECO:0007669"/>
    <property type="project" value="UniProtKB-SubCell"/>
</dbReference>
<dbReference type="RefSeq" id="XP_066916241.1">
    <property type="nucleotide sequence ID" value="XM_067060140.1"/>
</dbReference>
<dbReference type="InterPro" id="IPR011701">
    <property type="entry name" value="MFS"/>
</dbReference>
<dbReference type="PANTHER" id="PTHR23510:SF3">
    <property type="entry name" value="MAJOR FACILITATOR SUPERFAMILY DOMAIN-CONTAINING PROTEIN 8"/>
    <property type="match status" value="1"/>
</dbReference>
<feature type="transmembrane region" description="Helical" evidence="6">
    <location>
        <begin position="158"/>
        <end position="182"/>
    </location>
</feature>
<keyword evidence="8" id="KW-1185">Reference proteome</keyword>
<evidence type="ECO:0000256" key="6">
    <source>
        <dbReference type="SAM" id="Phobius"/>
    </source>
</evidence>
<evidence type="ECO:0000256" key="5">
    <source>
        <dbReference type="ARBA" id="ARBA00023136"/>
    </source>
</evidence>
<protein>
    <recommendedName>
        <fullName evidence="9">Major facilitator superfamily (MFS) profile domain-containing protein</fullName>
    </recommendedName>
</protein>
<feature type="transmembrane region" description="Helical" evidence="6">
    <location>
        <begin position="302"/>
        <end position="320"/>
    </location>
</feature>
<dbReference type="OrthoDB" id="370281at2759"/>
<feature type="transmembrane region" description="Helical" evidence="6">
    <location>
        <begin position="24"/>
        <end position="42"/>
    </location>
</feature>
<dbReference type="EnsemblMetazoa" id="CLYHEMT002177.1">
    <property type="protein sequence ID" value="CLYHEMP002177.1"/>
    <property type="gene ID" value="CLYHEMG002177"/>
</dbReference>
<dbReference type="Proteomes" id="UP000594262">
    <property type="component" value="Unplaced"/>
</dbReference>
<feature type="transmembrane region" description="Helical" evidence="6">
    <location>
        <begin position="428"/>
        <end position="445"/>
    </location>
</feature>
<evidence type="ECO:0008006" key="9">
    <source>
        <dbReference type="Google" id="ProtNLM"/>
    </source>
</evidence>
<evidence type="ECO:0000313" key="8">
    <source>
        <dbReference type="Proteomes" id="UP000594262"/>
    </source>
</evidence>
<dbReference type="SUPFAM" id="SSF103473">
    <property type="entry name" value="MFS general substrate transporter"/>
    <property type="match status" value="1"/>
</dbReference>